<dbReference type="Pfam" id="PF00534">
    <property type="entry name" value="Glycos_transf_1"/>
    <property type="match status" value="1"/>
</dbReference>
<organism evidence="2 3">
    <name type="scientific">Moraxella cuniculi DSM 21768</name>
    <dbReference type="NCBI Taxonomy" id="1122245"/>
    <lineage>
        <taxon>Bacteria</taxon>
        <taxon>Pseudomonadati</taxon>
        <taxon>Pseudomonadota</taxon>
        <taxon>Gammaproteobacteria</taxon>
        <taxon>Moraxellales</taxon>
        <taxon>Moraxellaceae</taxon>
        <taxon>Moraxella</taxon>
    </lineage>
</organism>
<dbReference type="PANTHER" id="PTHR12526">
    <property type="entry name" value="GLYCOSYLTRANSFERASE"/>
    <property type="match status" value="1"/>
</dbReference>
<keyword evidence="2" id="KW-0808">Transferase</keyword>
<reference evidence="3" key="1">
    <citation type="submission" date="2017-01" db="EMBL/GenBank/DDBJ databases">
        <authorList>
            <person name="Varghese N."/>
            <person name="Submissions S."/>
        </authorList>
    </citation>
    <scope>NUCLEOTIDE SEQUENCE [LARGE SCALE GENOMIC DNA]</scope>
    <source>
        <strain evidence="3">DSM 21768</strain>
    </source>
</reference>
<accession>A0A1N7FM58</accession>
<gene>
    <name evidence="2" type="ORF">SAMN02745664_11445</name>
</gene>
<dbReference type="GO" id="GO:0016757">
    <property type="term" value="F:glycosyltransferase activity"/>
    <property type="evidence" value="ECO:0007669"/>
    <property type="project" value="InterPro"/>
</dbReference>
<evidence type="ECO:0000313" key="2">
    <source>
        <dbReference type="EMBL" id="SIS01452.1"/>
    </source>
</evidence>
<dbReference type="Proteomes" id="UP000187495">
    <property type="component" value="Unassembled WGS sequence"/>
</dbReference>
<protein>
    <submittedName>
        <fullName evidence="2">Glycosyl transferases group 1</fullName>
    </submittedName>
</protein>
<evidence type="ECO:0000259" key="1">
    <source>
        <dbReference type="Pfam" id="PF00534"/>
    </source>
</evidence>
<evidence type="ECO:0000313" key="3">
    <source>
        <dbReference type="Proteomes" id="UP000187495"/>
    </source>
</evidence>
<dbReference type="GO" id="GO:1901135">
    <property type="term" value="P:carbohydrate derivative metabolic process"/>
    <property type="evidence" value="ECO:0007669"/>
    <property type="project" value="UniProtKB-ARBA"/>
</dbReference>
<dbReference type="PANTHER" id="PTHR12526:SF595">
    <property type="entry name" value="BLL5217 PROTEIN"/>
    <property type="match status" value="1"/>
</dbReference>
<dbReference type="AlphaFoldDB" id="A0A1N7FM58"/>
<keyword evidence="3" id="KW-1185">Reference proteome</keyword>
<dbReference type="InterPro" id="IPR001296">
    <property type="entry name" value="Glyco_trans_1"/>
</dbReference>
<dbReference type="CDD" id="cd03802">
    <property type="entry name" value="GT4_AviGT4-like"/>
    <property type="match status" value="1"/>
</dbReference>
<dbReference type="Gene3D" id="3.40.50.2000">
    <property type="entry name" value="Glycogen Phosphorylase B"/>
    <property type="match status" value="2"/>
</dbReference>
<dbReference type="RefSeq" id="WP_076555772.1">
    <property type="nucleotide sequence ID" value="NZ_FTNU01000014.1"/>
</dbReference>
<dbReference type="EMBL" id="FTNU01000014">
    <property type="protein sequence ID" value="SIS01452.1"/>
    <property type="molecule type" value="Genomic_DNA"/>
</dbReference>
<dbReference type="SUPFAM" id="SSF53756">
    <property type="entry name" value="UDP-Glycosyltransferase/glycogen phosphorylase"/>
    <property type="match status" value="1"/>
</dbReference>
<dbReference type="STRING" id="34061.B0189_06155"/>
<proteinExistence type="predicted"/>
<name>A0A1N7FM58_9GAMM</name>
<sequence length="328" mass="37364">MKILHVLLTSLPIPPNDYGGTERVLWALYQGQKQLGHEVKFMTKHPSRHPDAMLFDDSKPLESQVQGWADIVHFHFAYDGDLDTPYVCTEHSNSEVVQEFNINTIYLSRQHAYNYQASCYVHNGLYWADYGEPNLEQPKNYVHFLAKATWRIKNLQGAVKIAKNANMPLHILGGKRFNLKRNPYFYLSSQLTFHGMVGGVKKNELVRNSAGLIFPVLWHEPFGLAIIESLYLGCPVFATPFGAMPDIISQENIGLLSDSYATLTEAVGRIDKFDRRACHEHAKRYFDHLAMSKGYIECYEKVLAGESLNKQRPKSKANIKARLAMVDD</sequence>
<feature type="domain" description="Glycosyl transferase family 1" evidence="1">
    <location>
        <begin position="135"/>
        <end position="273"/>
    </location>
</feature>